<dbReference type="InterPro" id="IPR013108">
    <property type="entry name" value="Amidohydro_3"/>
</dbReference>
<dbReference type="PANTHER" id="PTHR22642">
    <property type="entry name" value="IMIDAZOLONEPROPIONASE"/>
    <property type="match status" value="1"/>
</dbReference>
<dbReference type="InterPro" id="IPR011059">
    <property type="entry name" value="Metal-dep_hydrolase_composite"/>
</dbReference>
<dbReference type="PANTHER" id="PTHR22642:SF2">
    <property type="entry name" value="PROTEIN LONG AFTER FAR-RED 3"/>
    <property type="match status" value="1"/>
</dbReference>
<dbReference type="KEGG" id="tsph:KIH39_14505"/>
<organism evidence="2 3">
    <name type="scientific">Telmatocola sphagniphila</name>
    <dbReference type="NCBI Taxonomy" id="1123043"/>
    <lineage>
        <taxon>Bacteria</taxon>
        <taxon>Pseudomonadati</taxon>
        <taxon>Planctomycetota</taxon>
        <taxon>Planctomycetia</taxon>
        <taxon>Gemmatales</taxon>
        <taxon>Gemmataceae</taxon>
    </lineage>
</organism>
<feature type="domain" description="Amidohydrolase 3" evidence="1">
    <location>
        <begin position="73"/>
        <end position="562"/>
    </location>
</feature>
<keyword evidence="3" id="KW-1185">Reference proteome</keyword>
<reference evidence="2" key="1">
    <citation type="submission" date="2021-05" db="EMBL/GenBank/DDBJ databases">
        <title>Complete genome sequence of the cellulolytic planctomycete Telmatocola sphagniphila SP2T and characterization of the first cellulase from planctomycetes.</title>
        <authorList>
            <person name="Rakitin A.L."/>
            <person name="Beletsky A.V."/>
            <person name="Naumoff D.G."/>
            <person name="Kulichevskaya I.S."/>
            <person name="Mardanov A.V."/>
            <person name="Ravin N.V."/>
            <person name="Dedysh S.N."/>
        </authorList>
    </citation>
    <scope>NUCLEOTIDE SEQUENCE</scope>
    <source>
        <strain evidence="2">SP2T</strain>
    </source>
</reference>
<dbReference type="InterPro" id="IPR033932">
    <property type="entry name" value="YtcJ-like"/>
</dbReference>
<evidence type="ECO:0000313" key="3">
    <source>
        <dbReference type="Proteomes" id="UP000676194"/>
    </source>
</evidence>
<dbReference type="AlphaFoldDB" id="A0A8E6ETG7"/>
<dbReference type="Gene3D" id="3.20.20.140">
    <property type="entry name" value="Metal-dependent hydrolases"/>
    <property type="match status" value="1"/>
</dbReference>
<name>A0A8E6ETG7_9BACT</name>
<dbReference type="EMBL" id="CP074694">
    <property type="protein sequence ID" value="QVL30070.1"/>
    <property type="molecule type" value="Genomic_DNA"/>
</dbReference>
<protein>
    <submittedName>
        <fullName evidence="2">Amidohydrolase</fullName>
    </submittedName>
</protein>
<dbReference type="Gene3D" id="2.30.40.10">
    <property type="entry name" value="Urease, subunit C, domain 1"/>
    <property type="match status" value="1"/>
</dbReference>
<dbReference type="Proteomes" id="UP000676194">
    <property type="component" value="Chromosome"/>
</dbReference>
<gene>
    <name evidence="2" type="ORF">KIH39_14505</name>
</gene>
<dbReference type="SUPFAM" id="SSF51338">
    <property type="entry name" value="Composite domain of metallo-dependent hydrolases"/>
    <property type="match status" value="1"/>
</dbReference>
<evidence type="ECO:0000313" key="2">
    <source>
        <dbReference type="EMBL" id="QVL30070.1"/>
    </source>
</evidence>
<dbReference type="Pfam" id="PF07969">
    <property type="entry name" value="Amidohydro_3"/>
    <property type="match status" value="1"/>
</dbReference>
<dbReference type="SUPFAM" id="SSF51556">
    <property type="entry name" value="Metallo-dependent hydrolases"/>
    <property type="match status" value="1"/>
</dbReference>
<dbReference type="RefSeq" id="WP_213493954.1">
    <property type="nucleotide sequence ID" value="NZ_CP074694.1"/>
</dbReference>
<dbReference type="Gene3D" id="3.10.310.70">
    <property type="match status" value="1"/>
</dbReference>
<dbReference type="InterPro" id="IPR032466">
    <property type="entry name" value="Metal_Hydrolase"/>
</dbReference>
<proteinExistence type="predicted"/>
<evidence type="ECO:0000259" key="1">
    <source>
        <dbReference type="Pfam" id="PF07969"/>
    </source>
</evidence>
<sequence>MRITQLHGLIILAGLLPTLVRGQEIADKIYHGGDIVTVDDKYPSAEAVAIRAGKILAVGSKADLLKLKGETTQLVDLQGKTLLPGFIDGHSHFINSLSVSRQANCFAPPSGPGKSIAAIIAALKATQKQFQISKGDFIIGYGYDGNAISDGREMTAADLDAAFPDNPVFVQHVSLHGAVCNSLALKKFNVTQDTKTPPGGVIVRKPNSTEPAGLLMEAAWMPIFENLPKPSESELLTRFKEGQMIYAAAGITTAQEGATFPADVALLQKAAKKGELFIDVVSYPFITEAKKVLEKNPPETFGKYQHHLKLGGIKITTDGSPQGRTAFFTTPYLTGGPNGEKEWKGEPLFPKAIFDEMVRFVYEKNLQLIIHCNGDAAIDWFLEAHEKSAKDRFADLRSVVIHSQFVRKDQIQKYVDYKIVPSFFTEHCFYFGETHLKNRGQEQTFFLSPLKTAQKLGIHCANHTDFNVSPIDQLFVVWSAVNRLSREGTIIGPDERVSPLQALKTITIDGAYMYKEEKIKGSLEVGKLADLVILDKNPLKVDPKAIKDIKVLETIKEGKTIYSKN</sequence>
<dbReference type="CDD" id="cd01300">
    <property type="entry name" value="YtcJ_like"/>
    <property type="match status" value="1"/>
</dbReference>
<dbReference type="GO" id="GO:0016810">
    <property type="term" value="F:hydrolase activity, acting on carbon-nitrogen (but not peptide) bonds"/>
    <property type="evidence" value="ECO:0007669"/>
    <property type="project" value="InterPro"/>
</dbReference>
<accession>A0A8E6ETG7</accession>